<dbReference type="STRING" id="1579316.RC74_03120"/>
<dbReference type="InterPro" id="IPR011042">
    <property type="entry name" value="6-blade_b-propeller_TolB-like"/>
</dbReference>
<feature type="domain" description="SMP-30/Gluconolactonase/LRE-like region" evidence="4">
    <location>
        <begin position="14"/>
        <end position="256"/>
    </location>
</feature>
<dbReference type="PANTHER" id="PTHR10907">
    <property type="entry name" value="REGUCALCIN"/>
    <property type="match status" value="1"/>
</dbReference>
<dbReference type="OrthoDB" id="2633250at2"/>
<keyword evidence="6" id="KW-1185">Reference proteome</keyword>
<reference evidence="5 6" key="1">
    <citation type="submission" date="2016-02" db="EMBL/GenBank/DDBJ databases">
        <title>Complete genome sequence of Halocynthiibacter arcticus PAMC 20958t from arctic marine sediment.</title>
        <authorList>
            <person name="Lee Y.M."/>
            <person name="Baek K."/>
            <person name="Lee H.K."/>
            <person name="Shin S.C."/>
        </authorList>
    </citation>
    <scope>NUCLEOTIDE SEQUENCE [LARGE SCALE GENOMIC DNA]</scope>
    <source>
        <strain evidence="5">PAMC 20958</strain>
    </source>
</reference>
<dbReference type="InterPro" id="IPR013658">
    <property type="entry name" value="SGL"/>
</dbReference>
<evidence type="ECO:0000256" key="3">
    <source>
        <dbReference type="PIRSR" id="PIRSR605511-2"/>
    </source>
</evidence>
<organism evidence="5 6">
    <name type="scientific">Falsihalocynthiibacter arcticus</name>
    <dbReference type="NCBI Taxonomy" id="1579316"/>
    <lineage>
        <taxon>Bacteria</taxon>
        <taxon>Pseudomonadati</taxon>
        <taxon>Pseudomonadota</taxon>
        <taxon>Alphaproteobacteria</taxon>
        <taxon>Rhodobacterales</taxon>
        <taxon>Roseobacteraceae</taxon>
        <taxon>Falsihalocynthiibacter</taxon>
    </lineage>
</organism>
<dbReference type="KEGG" id="hat:RC74_03120"/>
<feature type="binding site" evidence="3">
    <location>
        <position position="196"/>
    </location>
    <ligand>
        <name>a divalent metal cation</name>
        <dbReference type="ChEBI" id="CHEBI:60240"/>
    </ligand>
</feature>
<proteinExistence type="inferred from homology"/>
<evidence type="ECO:0000256" key="2">
    <source>
        <dbReference type="PIRSR" id="PIRSR605511-1"/>
    </source>
</evidence>
<dbReference type="Pfam" id="PF08450">
    <property type="entry name" value="SGL"/>
    <property type="match status" value="1"/>
</dbReference>
<feature type="active site" description="Proton donor/acceptor" evidence="2">
    <location>
        <position position="196"/>
    </location>
</feature>
<dbReference type="AlphaFoldDB" id="A0A126UWE5"/>
<accession>A0A126UWE5</accession>
<dbReference type="Gene3D" id="2.120.10.30">
    <property type="entry name" value="TolB, C-terminal domain"/>
    <property type="match status" value="1"/>
</dbReference>
<dbReference type="PANTHER" id="PTHR10907:SF47">
    <property type="entry name" value="REGUCALCIN"/>
    <property type="match status" value="1"/>
</dbReference>
<evidence type="ECO:0000259" key="4">
    <source>
        <dbReference type="Pfam" id="PF08450"/>
    </source>
</evidence>
<dbReference type="PRINTS" id="PR01790">
    <property type="entry name" value="SMP30FAMILY"/>
</dbReference>
<dbReference type="GO" id="GO:0005509">
    <property type="term" value="F:calcium ion binding"/>
    <property type="evidence" value="ECO:0007669"/>
    <property type="project" value="TreeGrafter"/>
</dbReference>
<dbReference type="SUPFAM" id="SSF63829">
    <property type="entry name" value="Calcium-dependent phosphotriesterase"/>
    <property type="match status" value="1"/>
</dbReference>
<dbReference type="InterPro" id="IPR005511">
    <property type="entry name" value="SMP-30"/>
</dbReference>
<dbReference type="Proteomes" id="UP000070371">
    <property type="component" value="Chromosome"/>
</dbReference>
<dbReference type="EMBL" id="CP014327">
    <property type="protein sequence ID" value="AML50391.1"/>
    <property type="molecule type" value="Genomic_DNA"/>
</dbReference>
<dbReference type="RefSeq" id="WP_039000686.1">
    <property type="nucleotide sequence ID" value="NZ_CP014327.1"/>
</dbReference>
<comment type="similarity">
    <text evidence="1">Belongs to the SMP-30/CGR1 family.</text>
</comment>
<evidence type="ECO:0000313" key="5">
    <source>
        <dbReference type="EMBL" id="AML50391.1"/>
    </source>
</evidence>
<name>A0A126UWE5_9RHOB</name>
<gene>
    <name evidence="5" type="ORF">RC74_03120</name>
</gene>
<protein>
    <submittedName>
        <fullName evidence="5">Gluconolactonase</fullName>
    </submittedName>
</protein>
<dbReference type="GO" id="GO:0004341">
    <property type="term" value="F:gluconolactonase activity"/>
    <property type="evidence" value="ECO:0007669"/>
    <property type="project" value="TreeGrafter"/>
</dbReference>
<sequence>MTQATLFDSRTCILGEGPLWHPLRKQYYWFDIMGKKLLTLGADGPKEWSFDEHVSAAGWVSENELLIASQTALFLFDLNSGKTVRKLCHLEADDAITRSNDGRADTYGGFWIGTMGINAETNAGAIYRYYKGELRRLYSDISISNSICFSPEGAYAYYSDTAEKAIRRQKLNPKDGWPTGSSELWLDLSKEGINPDGSVIDMRGYLWNAQWGLNRIACYNPDGVLLETVACPEASQTSCPAFGGEGLTDLLITTARVGLSAEILEKEPMAGATFLAKDVAKGQQENQVIL</sequence>
<evidence type="ECO:0000256" key="1">
    <source>
        <dbReference type="ARBA" id="ARBA00008853"/>
    </source>
</evidence>
<feature type="binding site" evidence="3">
    <location>
        <position position="145"/>
    </location>
    <ligand>
        <name>a divalent metal cation</name>
        <dbReference type="ChEBI" id="CHEBI:60240"/>
    </ligand>
</feature>
<feature type="binding site" evidence="3">
    <location>
        <position position="98"/>
    </location>
    <ligand>
        <name>substrate</name>
    </ligand>
</feature>
<keyword evidence="3" id="KW-0862">Zinc</keyword>
<evidence type="ECO:0000313" key="6">
    <source>
        <dbReference type="Proteomes" id="UP000070371"/>
    </source>
</evidence>
<feature type="binding site" evidence="3">
    <location>
        <position position="16"/>
    </location>
    <ligand>
        <name>a divalent metal cation</name>
        <dbReference type="ChEBI" id="CHEBI:60240"/>
    </ligand>
</feature>
<feature type="binding site" evidence="3">
    <location>
        <position position="100"/>
    </location>
    <ligand>
        <name>substrate</name>
    </ligand>
</feature>
<comment type="cofactor">
    <cofactor evidence="3">
        <name>Zn(2+)</name>
        <dbReference type="ChEBI" id="CHEBI:29105"/>
    </cofactor>
    <text evidence="3">Binds 1 divalent metal cation per subunit.</text>
</comment>
<keyword evidence="3" id="KW-0479">Metal-binding</keyword>
<dbReference type="GO" id="GO:0019853">
    <property type="term" value="P:L-ascorbic acid biosynthetic process"/>
    <property type="evidence" value="ECO:0007669"/>
    <property type="project" value="TreeGrafter"/>
</dbReference>